<accession>X1RJE6</accession>
<dbReference type="AlphaFoldDB" id="X1RJE6"/>
<reference evidence="1" key="1">
    <citation type="journal article" date="2014" name="Front. Microbiol.">
        <title>High frequency of phylogenetically diverse reductive dehalogenase-homologous genes in deep subseafloor sedimentary metagenomes.</title>
        <authorList>
            <person name="Kawai M."/>
            <person name="Futagami T."/>
            <person name="Toyoda A."/>
            <person name="Takaki Y."/>
            <person name="Nishi S."/>
            <person name="Hori S."/>
            <person name="Arai W."/>
            <person name="Tsubouchi T."/>
            <person name="Morono Y."/>
            <person name="Uchiyama I."/>
            <person name="Ito T."/>
            <person name="Fujiyama A."/>
            <person name="Inagaki F."/>
            <person name="Takami H."/>
        </authorList>
    </citation>
    <scope>NUCLEOTIDE SEQUENCE</scope>
    <source>
        <strain evidence="1">Expedition CK06-06</strain>
    </source>
</reference>
<comment type="caution">
    <text evidence="1">The sequence shown here is derived from an EMBL/GenBank/DDBJ whole genome shotgun (WGS) entry which is preliminary data.</text>
</comment>
<sequence length="69" mass="7781">MLYFTEHMKRIIELAEKSLVHAQAGKFKPAADDVIKISFHCNVAMQQLDDMSLMSYQGKDPAERLEGGP</sequence>
<evidence type="ECO:0000313" key="1">
    <source>
        <dbReference type="EMBL" id="GAI80877.1"/>
    </source>
</evidence>
<organism evidence="1">
    <name type="scientific">marine sediment metagenome</name>
    <dbReference type="NCBI Taxonomy" id="412755"/>
    <lineage>
        <taxon>unclassified sequences</taxon>
        <taxon>metagenomes</taxon>
        <taxon>ecological metagenomes</taxon>
    </lineage>
</organism>
<gene>
    <name evidence="1" type="ORF">S12H4_14267</name>
</gene>
<dbReference type="EMBL" id="BARW01006799">
    <property type="protein sequence ID" value="GAI80877.1"/>
    <property type="molecule type" value="Genomic_DNA"/>
</dbReference>
<proteinExistence type="predicted"/>
<name>X1RJE6_9ZZZZ</name>
<protein>
    <submittedName>
        <fullName evidence="1">Uncharacterized protein</fullName>
    </submittedName>
</protein>